<feature type="compositionally biased region" description="Acidic residues" evidence="1">
    <location>
        <begin position="294"/>
        <end position="308"/>
    </location>
</feature>
<evidence type="ECO:0000313" key="4">
    <source>
        <dbReference type="Proteomes" id="UP000007148"/>
    </source>
</evidence>
<dbReference type="OMA" id="HGEPERM"/>
<name>G4TAY9_SERID</name>
<feature type="compositionally biased region" description="Basic and acidic residues" evidence="1">
    <location>
        <begin position="259"/>
        <end position="271"/>
    </location>
</feature>
<protein>
    <recommendedName>
        <fullName evidence="2">DUF3835 domain-containing protein</fullName>
    </recommendedName>
</protein>
<comment type="caution">
    <text evidence="3">The sequence shown here is derived from an EMBL/GenBank/DDBJ whole genome shotgun (WGS) entry which is preliminary data.</text>
</comment>
<feature type="region of interest" description="Disordered" evidence="1">
    <location>
        <begin position="440"/>
        <end position="501"/>
    </location>
</feature>
<feature type="compositionally biased region" description="Polar residues" evidence="1">
    <location>
        <begin position="157"/>
        <end position="176"/>
    </location>
</feature>
<dbReference type="HOGENOM" id="CLU_544124_0_0_1"/>
<proteinExistence type="predicted"/>
<organism evidence="3 4">
    <name type="scientific">Serendipita indica (strain DSM 11827)</name>
    <name type="common">Root endophyte fungus</name>
    <name type="synonym">Piriformospora indica</name>
    <dbReference type="NCBI Taxonomy" id="1109443"/>
    <lineage>
        <taxon>Eukaryota</taxon>
        <taxon>Fungi</taxon>
        <taxon>Dikarya</taxon>
        <taxon>Basidiomycota</taxon>
        <taxon>Agaricomycotina</taxon>
        <taxon>Agaricomycetes</taxon>
        <taxon>Sebacinales</taxon>
        <taxon>Serendipitaceae</taxon>
        <taxon>Serendipita</taxon>
    </lineage>
</organism>
<dbReference type="STRING" id="1109443.G4TAY9"/>
<feature type="domain" description="DUF3835" evidence="2">
    <location>
        <begin position="294"/>
        <end position="376"/>
    </location>
</feature>
<feature type="region of interest" description="Disordered" evidence="1">
    <location>
        <begin position="149"/>
        <end position="351"/>
    </location>
</feature>
<dbReference type="AlphaFoldDB" id="G4TAY9"/>
<dbReference type="OrthoDB" id="21413at2759"/>
<dbReference type="InterPro" id="IPR024325">
    <property type="entry name" value="DUF3835"/>
</dbReference>
<reference evidence="3 4" key="1">
    <citation type="journal article" date="2011" name="PLoS Pathog.">
        <title>Endophytic Life Strategies Decoded by Genome and Transcriptome Analyses of the Mutualistic Root Symbiont Piriformospora indica.</title>
        <authorList>
            <person name="Zuccaro A."/>
            <person name="Lahrmann U."/>
            <person name="Guldener U."/>
            <person name="Langen G."/>
            <person name="Pfiffi S."/>
            <person name="Biedenkopf D."/>
            <person name="Wong P."/>
            <person name="Samans B."/>
            <person name="Grimm C."/>
            <person name="Basiewicz M."/>
            <person name="Murat C."/>
            <person name="Martin F."/>
            <person name="Kogel K.H."/>
        </authorList>
    </citation>
    <scope>NUCLEOTIDE SEQUENCE [LARGE SCALE GENOMIC DNA]</scope>
    <source>
        <strain evidence="3 4">DSM 11827</strain>
    </source>
</reference>
<accession>G4TAY9</accession>
<keyword evidence="4" id="KW-1185">Reference proteome</keyword>
<dbReference type="EMBL" id="CAFZ01000033">
    <property type="protein sequence ID" value="CCA68462.1"/>
    <property type="molecule type" value="Genomic_DNA"/>
</dbReference>
<evidence type="ECO:0000259" key="2">
    <source>
        <dbReference type="Pfam" id="PF12927"/>
    </source>
</evidence>
<sequence>MATEHDVEALRSLLSKLDAAEQAELGSSDGRQAKEISTEALKSIERRLKTFIGEDFVMPTQPASAVDEEGLPIMEFTEPVTDYRPSDFIPPPPELVPMPKTEEGKAAFRKARDAFLDALEEEERQDEERSRKAGESEFMKAIRIAKERVEEVRTESNTRNNSKPTDSVSEATSLASEQAKAGPKTKKTVSFVETDETSNTKGPIAPGWGSIQQGRLRTAAGVKSGSGVMKLQIIERVPAQTSESTTIKTTDSDDEDSGDDRRTTEGLERSAEAAMDDLVDPEAKLLPSSSEGEVSQEESDEKDEADIDDAIHHREVALRYHELRHSLGKGPQSGALGGPIESMQSDDEWDQENVPLEAHLREEPRERHSSKFIQSRISRKAMDAVLPGGLQGQVKYGTVVDNQLLQGNDESDEELNERGKRIIEGLTKGLTVEETLANEKLGEAPSSTPVVDHGEPERMPPKIKAGNTILGDVVESSGRRTQSPTVGKPIKVSKFKANRLT</sequence>
<feature type="domain" description="DUF3835" evidence="2">
    <location>
        <begin position="486"/>
        <end position="500"/>
    </location>
</feature>
<feature type="compositionally biased region" description="Polar residues" evidence="1">
    <location>
        <begin position="239"/>
        <end position="248"/>
    </location>
</feature>
<evidence type="ECO:0000313" key="3">
    <source>
        <dbReference type="EMBL" id="CCA68462.1"/>
    </source>
</evidence>
<feature type="compositionally biased region" description="Basic residues" evidence="1">
    <location>
        <begin position="491"/>
        <end position="501"/>
    </location>
</feature>
<gene>
    <name evidence="3" type="ORF">PIIN_02326</name>
</gene>
<dbReference type="InParanoid" id="G4TAY9"/>
<evidence type="ECO:0000256" key="1">
    <source>
        <dbReference type="SAM" id="MobiDB-lite"/>
    </source>
</evidence>
<feature type="compositionally biased region" description="Basic and acidic residues" evidence="1">
    <location>
        <begin position="309"/>
        <end position="325"/>
    </location>
</feature>
<dbReference type="Pfam" id="PF12927">
    <property type="entry name" value="DUF3835"/>
    <property type="match status" value="2"/>
</dbReference>
<dbReference type="Proteomes" id="UP000007148">
    <property type="component" value="Unassembled WGS sequence"/>
</dbReference>
<dbReference type="eggNOG" id="ENOG502SIW5">
    <property type="taxonomic scope" value="Eukaryota"/>
</dbReference>